<sequence>MDIQAPTIVAPLPLSAPTLTPLTIATISTIPQAPTPLTTAPSTLLQDLPNFGLLFGFDHRLKTLEGNFSEFMQTNLFAGAVSSIPGIIQRDMDQRINEAVKLKKILIEKMEGNKSIHRSDEQRNLYKALVEAYESDKIILDTYGDIVTLKRRRDDDANKDEEPSAGSDWGPRDEEKERSQSQQALQRRKLLRPMASLHKGLNLDKHLQANCDWNKTLPATHESIQPCIRELAKQTDSRSSFNELMDTLVDFSAFLMNRLKVDTLTHKLLVGPTYELMKGSCKSLVELEFFLDEVYKATTDQLDLSNPKGQQYPHNLLKPLPLIPNSQGRRVISFNHFINNDLEYLRGGASSRMYTTSVTKTKASDYGHIKWIKDLVPCTMWIQEPVGYDKHALWGISHWGANVKSSTDLLSTGIMLAMSTLNVESSLSLNLRLLSGTLTSIWIGSRDGTLNDVRIALDDRLKGIQMKYLPQTIWRKSDKERAAAMIQAIDKQLKTRRIIRSLERFSISIGETVTHWFTLIVMSALRRSDNENMLSLMNLILMFNFPHMEKILPVGIHLRQVLGLLGTTLSTLEVLEELVLKILRAITLTVCTTFDSHVKGAEFEVNGLDKALVLSTLGRTEDFGKGFVLNKGLLDKVVVRLRMLYVEIHFVALWLDYRLISQRKTHKRTDIQIYTYILALKEGIHRGFLNLLSSIVIYLLHAIMRAVTKEAQSKFIELSLKMLIPLSRDETVVLHCKISSPSTTVGRVSYFVYLIIQIIHKNVVKKIRRGIRDQFYSRKYGNQIATTMYEVTLELERKGTPEPQQDSNKAHIWNVKQQRRNAENNSVKNEQKTYKNDGNSDTLGTELLVSLLMIDPRTNTSTLLAGFCMQRRWELLQLP</sequence>
<gene>
    <name evidence="2" type="ORF">Tci_036001</name>
</gene>
<dbReference type="EMBL" id="BKCJ010004950">
    <property type="protein sequence ID" value="GEU64023.1"/>
    <property type="molecule type" value="Genomic_DNA"/>
</dbReference>
<dbReference type="AlphaFoldDB" id="A0A6L2LQC3"/>
<feature type="region of interest" description="Disordered" evidence="1">
    <location>
        <begin position="154"/>
        <end position="184"/>
    </location>
</feature>
<protein>
    <submittedName>
        <fullName evidence="2">Uncharacterized protein</fullName>
    </submittedName>
</protein>
<evidence type="ECO:0000256" key="1">
    <source>
        <dbReference type="SAM" id="MobiDB-lite"/>
    </source>
</evidence>
<feature type="region of interest" description="Disordered" evidence="1">
    <location>
        <begin position="818"/>
        <end position="839"/>
    </location>
</feature>
<evidence type="ECO:0000313" key="2">
    <source>
        <dbReference type="EMBL" id="GEU64023.1"/>
    </source>
</evidence>
<comment type="caution">
    <text evidence="2">The sequence shown here is derived from an EMBL/GenBank/DDBJ whole genome shotgun (WGS) entry which is preliminary data.</text>
</comment>
<name>A0A6L2LQC3_TANCI</name>
<feature type="compositionally biased region" description="Basic and acidic residues" evidence="1">
    <location>
        <begin position="170"/>
        <end position="179"/>
    </location>
</feature>
<reference evidence="2" key="1">
    <citation type="journal article" date="2019" name="Sci. Rep.">
        <title>Draft genome of Tanacetum cinerariifolium, the natural source of mosquito coil.</title>
        <authorList>
            <person name="Yamashiro T."/>
            <person name="Shiraishi A."/>
            <person name="Satake H."/>
            <person name="Nakayama K."/>
        </authorList>
    </citation>
    <scope>NUCLEOTIDE SEQUENCE</scope>
</reference>
<organism evidence="2">
    <name type="scientific">Tanacetum cinerariifolium</name>
    <name type="common">Dalmatian daisy</name>
    <name type="synonym">Chrysanthemum cinerariifolium</name>
    <dbReference type="NCBI Taxonomy" id="118510"/>
    <lineage>
        <taxon>Eukaryota</taxon>
        <taxon>Viridiplantae</taxon>
        <taxon>Streptophyta</taxon>
        <taxon>Embryophyta</taxon>
        <taxon>Tracheophyta</taxon>
        <taxon>Spermatophyta</taxon>
        <taxon>Magnoliopsida</taxon>
        <taxon>eudicotyledons</taxon>
        <taxon>Gunneridae</taxon>
        <taxon>Pentapetalae</taxon>
        <taxon>asterids</taxon>
        <taxon>campanulids</taxon>
        <taxon>Asterales</taxon>
        <taxon>Asteraceae</taxon>
        <taxon>Asteroideae</taxon>
        <taxon>Anthemideae</taxon>
        <taxon>Anthemidinae</taxon>
        <taxon>Tanacetum</taxon>
    </lineage>
</organism>
<accession>A0A6L2LQC3</accession>
<proteinExistence type="predicted"/>